<dbReference type="EMBL" id="GGEC01060098">
    <property type="protein sequence ID" value="MBX40582.1"/>
    <property type="molecule type" value="Transcribed_RNA"/>
</dbReference>
<sequence>MNPEYAGQKQLLVPCHS</sequence>
<organism evidence="1">
    <name type="scientific">Rhizophora mucronata</name>
    <name type="common">Asiatic mangrove</name>
    <dbReference type="NCBI Taxonomy" id="61149"/>
    <lineage>
        <taxon>Eukaryota</taxon>
        <taxon>Viridiplantae</taxon>
        <taxon>Streptophyta</taxon>
        <taxon>Embryophyta</taxon>
        <taxon>Tracheophyta</taxon>
        <taxon>Spermatophyta</taxon>
        <taxon>Magnoliopsida</taxon>
        <taxon>eudicotyledons</taxon>
        <taxon>Gunneridae</taxon>
        <taxon>Pentapetalae</taxon>
        <taxon>rosids</taxon>
        <taxon>fabids</taxon>
        <taxon>Malpighiales</taxon>
        <taxon>Rhizophoraceae</taxon>
        <taxon>Rhizophora</taxon>
    </lineage>
</organism>
<reference evidence="1" key="1">
    <citation type="submission" date="2018-02" db="EMBL/GenBank/DDBJ databases">
        <title>Rhizophora mucronata_Transcriptome.</title>
        <authorList>
            <person name="Meera S.P."/>
            <person name="Sreeshan A."/>
            <person name="Augustine A."/>
        </authorList>
    </citation>
    <scope>NUCLEOTIDE SEQUENCE</scope>
    <source>
        <tissue evidence="1">Leaf</tissue>
    </source>
</reference>
<proteinExistence type="predicted"/>
<accession>A0A2P2NDN1</accession>
<evidence type="ECO:0000313" key="1">
    <source>
        <dbReference type="EMBL" id="MBX40582.1"/>
    </source>
</evidence>
<dbReference type="AlphaFoldDB" id="A0A2P2NDN1"/>
<name>A0A2P2NDN1_RHIMU</name>
<protein>
    <submittedName>
        <fullName evidence="1">Uncharacterized protein</fullName>
    </submittedName>
</protein>